<accession>A0AAD6Q006</accession>
<name>A0AAD6Q006_9ROSI</name>
<evidence type="ECO:0000313" key="2">
    <source>
        <dbReference type="Proteomes" id="UP001164929"/>
    </source>
</evidence>
<keyword evidence="2" id="KW-1185">Reference proteome</keyword>
<comment type="caution">
    <text evidence="1">The sequence shown here is derived from an EMBL/GenBank/DDBJ whole genome shotgun (WGS) entry which is preliminary data.</text>
</comment>
<gene>
    <name evidence="1" type="ORF">NC653_032621</name>
</gene>
<protein>
    <submittedName>
        <fullName evidence="1">Uncharacterized protein</fullName>
    </submittedName>
</protein>
<evidence type="ECO:0000313" key="1">
    <source>
        <dbReference type="EMBL" id="KAJ6972098.1"/>
    </source>
</evidence>
<dbReference type="AlphaFoldDB" id="A0AAD6Q006"/>
<reference evidence="1" key="1">
    <citation type="journal article" date="2023" name="Mol. Ecol. Resour.">
        <title>Chromosome-level genome assembly of a triploid poplar Populus alba 'Berolinensis'.</title>
        <authorList>
            <person name="Chen S."/>
            <person name="Yu Y."/>
            <person name="Wang X."/>
            <person name="Wang S."/>
            <person name="Zhang T."/>
            <person name="Zhou Y."/>
            <person name="He R."/>
            <person name="Meng N."/>
            <person name="Wang Y."/>
            <person name="Liu W."/>
            <person name="Liu Z."/>
            <person name="Liu J."/>
            <person name="Guo Q."/>
            <person name="Huang H."/>
            <person name="Sederoff R.R."/>
            <person name="Wang G."/>
            <person name="Qu G."/>
            <person name="Chen S."/>
        </authorList>
    </citation>
    <scope>NUCLEOTIDE SEQUENCE</scope>
    <source>
        <strain evidence="1">SC-2020</strain>
    </source>
</reference>
<organism evidence="1 2">
    <name type="scientific">Populus alba x Populus x berolinensis</name>
    <dbReference type="NCBI Taxonomy" id="444605"/>
    <lineage>
        <taxon>Eukaryota</taxon>
        <taxon>Viridiplantae</taxon>
        <taxon>Streptophyta</taxon>
        <taxon>Embryophyta</taxon>
        <taxon>Tracheophyta</taxon>
        <taxon>Spermatophyta</taxon>
        <taxon>Magnoliopsida</taxon>
        <taxon>eudicotyledons</taxon>
        <taxon>Gunneridae</taxon>
        <taxon>Pentapetalae</taxon>
        <taxon>rosids</taxon>
        <taxon>fabids</taxon>
        <taxon>Malpighiales</taxon>
        <taxon>Salicaceae</taxon>
        <taxon>Saliceae</taxon>
        <taxon>Populus</taxon>
    </lineage>
</organism>
<dbReference type="EMBL" id="JAQIZT010000014">
    <property type="protein sequence ID" value="KAJ6972098.1"/>
    <property type="molecule type" value="Genomic_DNA"/>
</dbReference>
<sequence length="210" mass="23315">MAQCIEVTGKYQSFDCVEVSGSNGVLLYIEAWWVDVGDPSAKNYQLARYCIMFPLSRMISILQNLEKEGGIGCWVHVTIDCKEQQQVFADEEAFGNIPKKISIMASKHPCGLVLAGVAFSRSVDGSIRSRKATSRLIIVKVNGQTRTFSSRHLRVIPYARNIFNPIMAEGYVMRVNPGIGQLSIPMKFLPKIKQVADARATNVKATWPSS</sequence>
<dbReference type="Proteomes" id="UP001164929">
    <property type="component" value="Chromosome 14"/>
</dbReference>
<proteinExistence type="predicted"/>